<name>A0A1F5WPC5_9BACT</name>
<evidence type="ECO:0000313" key="3">
    <source>
        <dbReference type="Proteomes" id="UP000177723"/>
    </source>
</evidence>
<accession>A0A1F5WPC5</accession>
<comment type="caution">
    <text evidence="2">The sequence shown here is derived from an EMBL/GenBank/DDBJ whole genome shotgun (WGS) entry which is preliminary data.</text>
</comment>
<dbReference type="EMBL" id="MFHT01000017">
    <property type="protein sequence ID" value="OGF77513.1"/>
    <property type="molecule type" value="Genomic_DNA"/>
</dbReference>
<evidence type="ECO:0000256" key="1">
    <source>
        <dbReference type="SAM" id="MobiDB-lite"/>
    </source>
</evidence>
<dbReference type="InterPro" id="IPR013783">
    <property type="entry name" value="Ig-like_fold"/>
</dbReference>
<dbReference type="Gene3D" id="2.60.40.10">
    <property type="entry name" value="Immunoglobulins"/>
    <property type="match status" value="2"/>
</dbReference>
<reference evidence="2 3" key="1">
    <citation type="journal article" date="2016" name="Nat. Commun.">
        <title>Thousands of microbial genomes shed light on interconnected biogeochemical processes in an aquifer system.</title>
        <authorList>
            <person name="Anantharaman K."/>
            <person name="Brown C.T."/>
            <person name="Hug L.A."/>
            <person name="Sharon I."/>
            <person name="Castelle C.J."/>
            <person name="Probst A.J."/>
            <person name="Thomas B.C."/>
            <person name="Singh A."/>
            <person name="Wilkins M.J."/>
            <person name="Karaoz U."/>
            <person name="Brodie E.L."/>
            <person name="Williams K.H."/>
            <person name="Hubbard S.S."/>
            <person name="Banfield J.F."/>
        </authorList>
    </citation>
    <scope>NUCLEOTIDE SEQUENCE [LARGE SCALE GENOMIC DNA]</scope>
</reference>
<sequence>MIMIWIFAIITFLITPGLAYADVPVFDGTTHTILRETKQLIDERTSILNQMIAGIFRKEIGISKSGAAEDPAIQEIIDAVKAGKKAPCEALGNSLDCMASKITAQSMRNLAAQYQDRLEGVKADDQGVKTPIAEPDGDPANTFTDGKFYVSDYGQYYANVATNEREIFLESTLGDDDPLQIKENLAPHLKDSIPQLVSKSLKTEDFEAQVKSTMPAGSEGFIDDFTQGGYEAWGALISPQNSPAFVYLSFLDEEQTREQAALAIAQEELNSPGIIPTKDCDYTDQDGKKLIGNCKITNPAGQNVTAFGQIPIVDRERAGVGDELSDIQEVEPKPGEGENVFIGPDTVVLGNEATRNNASLYDIDQLISLASRLIASLFSNTIKPKPTPTPTLTPTPTPPSNSVTINSPKNGEFVKGNKVISVDSTVPGTAAVQFKVDGVNFGAPVTGSGPYTITLNTDTLTEGAHIITATALNSNNVAIKTGDPITITVDRTAPAISGLNTSDNNLNIQGNTNITVNAADAGTQNLVAVEFFLNGISIGAGTLQNGLQRLQNWDSTAFGNGTYELSAVATDRAGNKNEINTPIAIVINN</sequence>
<dbReference type="Proteomes" id="UP000177723">
    <property type="component" value="Unassembled WGS sequence"/>
</dbReference>
<feature type="region of interest" description="Disordered" evidence="1">
    <location>
        <begin position="383"/>
        <end position="409"/>
    </location>
</feature>
<feature type="compositionally biased region" description="Pro residues" evidence="1">
    <location>
        <begin position="385"/>
        <end position="399"/>
    </location>
</feature>
<evidence type="ECO:0008006" key="4">
    <source>
        <dbReference type="Google" id="ProtNLM"/>
    </source>
</evidence>
<dbReference type="AlphaFoldDB" id="A0A1F5WPC5"/>
<proteinExistence type="predicted"/>
<gene>
    <name evidence="2" type="ORF">A3F23_00875</name>
</gene>
<organism evidence="2 3">
    <name type="scientific">Candidatus Giovannonibacteria bacterium RIFCSPHIGHO2_12_FULL_43_15</name>
    <dbReference type="NCBI Taxonomy" id="1798341"/>
    <lineage>
        <taxon>Bacteria</taxon>
        <taxon>Candidatus Giovannoniibacteriota</taxon>
    </lineage>
</organism>
<evidence type="ECO:0000313" key="2">
    <source>
        <dbReference type="EMBL" id="OGF77513.1"/>
    </source>
</evidence>
<dbReference type="Pfam" id="PF17957">
    <property type="entry name" value="Big_7"/>
    <property type="match status" value="1"/>
</dbReference>
<protein>
    <recommendedName>
        <fullName evidence="4">Bacterial Ig-like domain-containing protein</fullName>
    </recommendedName>
</protein>